<evidence type="ECO:0000256" key="5">
    <source>
        <dbReference type="ARBA" id="ARBA00023002"/>
    </source>
</evidence>
<dbReference type="InterPro" id="IPR002818">
    <property type="entry name" value="DJ-1/PfpI"/>
</dbReference>
<evidence type="ECO:0000313" key="17">
    <source>
        <dbReference type="EMBL" id="CEL60503.1"/>
    </source>
</evidence>
<dbReference type="PANTHER" id="PTHR33353">
    <property type="entry name" value="PUTATIVE (AFU_ORTHOLOGUE AFUA_1G12560)-RELATED"/>
    <property type="match status" value="1"/>
</dbReference>
<evidence type="ECO:0000256" key="8">
    <source>
        <dbReference type="ARBA" id="ARBA00023157"/>
    </source>
</evidence>
<evidence type="ECO:0000256" key="11">
    <source>
        <dbReference type="ARBA" id="ARBA00044502"/>
    </source>
</evidence>
<dbReference type="InterPro" id="IPR035971">
    <property type="entry name" value="CBD_sf"/>
</dbReference>
<dbReference type="SUPFAM" id="SSF52317">
    <property type="entry name" value="Class I glutamine amidotransferase-like"/>
    <property type="match status" value="1"/>
</dbReference>
<evidence type="ECO:0000313" key="18">
    <source>
        <dbReference type="Proteomes" id="UP000059188"/>
    </source>
</evidence>
<reference evidence="17 18" key="1">
    <citation type="submission" date="2014-11" db="EMBL/GenBank/DDBJ databases">
        <authorList>
            <person name="Wibberg Daniel"/>
        </authorList>
    </citation>
    <scope>NUCLEOTIDE SEQUENCE [LARGE SCALE GENOMIC DNA]</scope>
    <source>
        <strain evidence="17">Rhizoctonia solani AG1-IB 7/3/14</strain>
    </source>
</reference>
<organism evidence="17 18">
    <name type="scientific">Thanatephorus cucumeris (strain AG1-IB / isolate 7/3/14)</name>
    <name type="common">Lettuce bottom rot fungus</name>
    <name type="synonym">Rhizoctonia solani</name>
    <dbReference type="NCBI Taxonomy" id="1108050"/>
    <lineage>
        <taxon>Eukaryota</taxon>
        <taxon>Fungi</taxon>
        <taxon>Dikarya</taxon>
        <taxon>Basidiomycota</taxon>
        <taxon>Agaricomycotina</taxon>
        <taxon>Agaricomycetes</taxon>
        <taxon>Cantharellales</taxon>
        <taxon>Ceratobasidiaceae</taxon>
        <taxon>Rhizoctonia</taxon>
        <taxon>Rhizoctonia solani AG-1</taxon>
    </lineage>
</organism>
<evidence type="ECO:0000256" key="4">
    <source>
        <dbReference type="ARBA" id="ARBA00023001"/>
    </source>
</evidence>
<dbReference type="Proteomes" id="UP000059188">
    <property type="component" value="Unassembled WGS sequence"/>
</dbReference>
<feature type="chain" id="PRO_5002114465" description="lytic cellulose monooxygenase (C4-dehydrogenating)" evidence="15">
    <location>
        <begin position="18"/>
        <end position="519"/>
    </location>
</feature>
<feature type="region of interest" description="Disordered" evidence="14">
    <location>
        <begin position="256"/>
        <end position="283"/>
    </location>
</feature>
<feature type="signal peptide" evidence="15">
    <location>
        <begin position="1"/>
        <end position="17"/>
    </location>
</feature>
<dbReference type="PANTHER" id="PTHR33353:SF6">
    <property type="entry name" value="ENDOGLUCANASE IV"/>
    <property type="match status" value="1"/>
</dbReference>
<dbReference type="STRING" id="1108050.A0A0B7FW85"/>
<dbReference type="InterPro" id="IPR049892">
    <property type="entry name" value="AA9"/>
</dbReference>
<dbReference type="CDD" id="cd21175">
    <property type="entry name" value="LPMO_AA9"/>
    <property type="match status" value="1"/>
</dbReference>
<dbReference type="Gene3D" id="2.70.50.70">
    <property type="match status" value="1"/>
</dbReference>
<accession>A0A0B7FW85</accession>
<dbReference type="GO" id="GO:0030245">
    <property type="term" value="P:cellulose catabolic process"/>
    <property type="evidence" value="ECO:0007669"/>
    <property type="project" value="UniProtKB-KW"/>
</dbReference>
<evidence type="ECO:0000256" key="3">
    <source>
        <dbReference type="ARBA" id="ARBA00022729"/>
    </source>
</evidence>
<proteinExistence type="inferred from homology"/>
<dbReference type="GO" id="GO:0046872">
    <property type="term" value="F:metal ion binding"/>
    <property type="evidence" value="ECO:0007669"/>
    <property type="project" value="UniProtKB-KW"/>
</dbReference>
<dbReference type="CDD" id="cd03139">
    <property type="entry name" value="GATase1_PfpI_2"/>
    <property type="match status" value="1"/>
</dbReference>
<dbReference type="GO" id="GO:0004497">
    <property type="term" value="F:monooxygenase activity"/>
    <property type="evidence" value="ECO:0007669"/>
    <property type="project" value="UniProtKB-KW"/>
</dbReference>
<protein>
    <recommendedName>
        <fullName evidence="13">lytic cellulose monooxygenase (C4-dehydrogenating)</fullName>
        <ecNumber evidence="13">1.14.99.56</ecNumber>
    </recommendedName>
</protein>
<dbReference type="Pfam" id="PF00734">
    <property type="entry name" value="CBM_1"/>
    <property type="match status" value="1"/>
</dbReference>
<comment type="similarity">
    <text evidence="11">Belongs to the polysaccharide monooxygenase AA9 family.</text>
</comment>
<evidence type="ECO:0000256" key="7">
    <source>
        <dbReference type="ARBA" id="ARBA00023033"/>
    </source>
</evidence>
<evidence type="ECO:0000256" key="9">
    <source>
        <dbReference type="ARBA" id="ARBA00023277"/>
    </source>
</evidence>
<dbReference type="AlphaFoldDB" id="A0A0B7FW85"/>
<evidence type="ECO:0000256" key="15">
    <source>
        <dbReference type="SAM" id="SignalP"/>
    </source>
</evidence>
<keyword evidence="18" id="KW-1185">Reference proteome</keyword>
<feature type="domain" description="CBM1" evidence="16">
    <location>
        <begin position="284"/>
        <end position="320"/>
    </location>
</feature>
<dbReference type="InterPro" id="IPR000254">
    <property type="entry name" value="CBD"/>
</dbReference>
<keyword evidence="3 15" id="KW-0732">Signal</keyword>
<keyword evidence="5" id="KW-0560">Oxidoreductase</keyword>
<evidence type="ECO:0000256" key="2">
    <source>
        <dbReference type="ARBA" id="ARBA00022723"/>
    </source>
</evidence>
<evidence type="ECO:0000256" key="1">
    <source>
        <dbReference type="ARBA" id="ARBA00001973"/>
    </source>
</evidence>
<evidence type="ECO:0000256" key="13">
    <source>
        <dbReference type="ARBA" id="ARBA00047174"/>
    </source>
</evidence>
<dbReference type="SMART" id="SM00236">
    <property type="entry name" value="fCBD"/>
    <property type="match status" value="1"/>
</dbReference>
<dbReference type="Gene3D" id="3.40.50.880">
    <property type="match status" value="1"/>
</dbReference>
<keyword evidence="4" id="KW-0136">Cellulose degradation</keyword>
<dbReference type="PROSITE" id="PS00562">
    <property type="entry name" value="CBM1_1"/>
    <property type="match status" value="1"/>
</dbReference>
<keyword evidence="7" id="KW-0503">Monooxygenase</keyword>
<evidence type="ECO:0000256" key="14">
    <source>
        <dbReference type="SAM" id="MobiDB-lite"/>
    </source>
</evidence>
<keyword evidence="10" id="KW-0624">Polysaccharide degradation</keyword>
<feature type="compositionally biased region" description="Low complexity" evidence="14">
    <location>
        <begin position="256"/>
        <end position="280"/>
    </location>
</feature>
<dbReference type="GO" id="GO:0005576">
    <property type="term" value="C:extracellular region"/>
    <property type="evidence" value="ECO:0007669"/>
    <property type="project" value="InterPro"/>
</dbReference>
<keyword evidence="2" id="KW-0479">Metal-binding</keyword>
<evidence type="ECO:0000256" key="12">
    <source>
        <dbReference type="ARBA" id="ARBA00045077"/>
    </source>
</evidence>
<comment type="catalytic activity">
    <reaction evidence="12">
        <text>[(1-&gt;4)-beta-D-glucosyl]n+m + reduced acceptor + O2 = 4-dehydro-beta-D-glucosyl-[(1-&gt;4)-beta-D-glucosyl]n-1 + [(1-&gt;4)-beta-D-glucosyl]m + acceptor + H2O.</text>
        <dbReference type="EC" id="1.14.99.56"/>
    </reaction>
</comment>
<dbReference type="PROSITE" id="PS51164">
    <property type="entry name" value="CBM1_2"/>
    <property type="match status" value="1"/>
</dbReference>
<dbReference type="SUPFAM" id="SSF57180">
    <property type="entry name" value="Cellulose-binding domain"/>
    <property type="match status" value="1"/>
</dbReference>
<dbReference type="InterPro" id="IPR029062">
    <property type="entry name" value="Class_I_gatase-like"/>
</dbReference>
<dbReference type="InterPro" id="IPR005103">
    <property type="entry name" value="AA9_LPMO"/>
</dbReference>
<dbReference type="EC" id="1.14.99.56" evidence="13"/>
<dbReference type="EMBL" id="LN679147">
    <property type="protein sequence ID" value="CEL60503.1"/>
    <property type="molecule type" value="Genomic_DNA"/>
</dbReference>
<name>A0A0B7FW85_THACB</name>
<sequence length="519" mass="54864">MLALPTLLLAAATTVLGHGFVQEIVASSGTYTGYLPYNDPYTNPAPQRSIRKIPGNGPIEDVTSMDVQCNGGAVPAPSVIQVAAGSNVALNWTTWPESHVGPVITYMARAPSDITKWSPGTSAVWFKIDESGLVNGKWAATDILTENKSIYTFKIPASLRAGQYIIRHEIIALHSAFSERGAQFYPSCIQVEVTGSGTESGPSQLVAFPGAYKSTDPGILFDAHRGATTYTIPGPPVWTGGSSGNAPAPVTTVRTTAPAATSTTARPATTQAPAPTTAPSGSGGTVAQYAQCGGQTYTGPTACASPYTCKAINDYYSQCPMELLGWLGKGSASQTNPIWPFVPYEFVFDYISENLDPVSTLAGPSLVPSKTFDQVRGTQYDIILVPGAAGRVAGEVSSTIVNFVKNQNPGLKYLLSVCTGAWIVANAGVLEGKNATTNKAAFMRIKNETSTNINWIPKARWVVDGNTWTSSGVSAGADMAHAFMEYLVGDNFTTVARNIVEWRAAEQGDDPFAHEWGLA</sequence>
<keyword evidence="9" id="KW-0119">Carbohydrate metabolism</keyword>
<gene>
    <name evidence="17" type="ORF">RSOLAG1IB_09696</name>
</gene>
<dbReference type="GO" id="GO:0030248">
    <property type="term" value="F:cellulose binding"/>
    <property type="evidence" value="ECO:0007669"/>
    <property type="project" value="InterPro"/>
</dbReference>
<evidence type="ECO:0000256" key="10">
    <source>
        <dbReference type="ARBA" id="ARBA00023326"/>
    </source>
</evidence>
<keyword evidence="8" id="KW-1015">Disulfide bond</keyword>
<comment type="cofactor">
    <cofactor evidence="1">
        <name>Cu(2+)</name>
        <dbReference type="ChEBI" id="CHEBI:29036"/>
    </cofactor>
</comment>
<evidence type="ECO:0000259" key="16">
    <source>
        <dbReference type="PROSITE" id="PS51164"/>
    </source>
</evidence>
<dbReference type="Pfam" id="PF01965">
    <property type="entry name" value="DJ-1_PfpI"/>
    <property type="match status" value="1"/>
</dbReference>
<keyword evidence="6" id="KW-0186">Copper</keyword>
<dbReference type="Pfam" id="PF03443">
    <property type="entry name" value="AA9"/>
    <property type="match status" value="1"/>
</dbReference>
<evidence type="ECO:0000256" key="6">
    <source>
        <dbReference type="ARBA" id="ARBA00023008"/>
    </source>
</evidence>